<dbReference type="KEGG" id="llh:I41_43850"/>
<dbReference type="SUPFAM" id="SSF52540">
    <property type="entry name" value="P-loop containing nucleoside triphosphate hydrolases"/>
    <property type="match status" value="1"/>
</dbReference>
<dbReference type="RefSeq" id="WP_246133718.1">
    <property type="nucleotide sequence ID" value="NZ_CP036339.1"/>
</dbReference>
<dbReference type="AlphaFoldDB" id="A0A517U3H9"/>
<feature type="domain" description="D-glutamate N-acetyltransferase-like N-terminal" evidence="2">
    <location>
        <begin position="44"/>
        <end position="134"/>
    </location>
</feature>
<gene>
    <name evidence="3" type="ORF">I41_43850</name>
</gene>
<keyword evidence="4" id="KW-1185">Reference proteome</keyword>
<dbReference type="InterPro" id="IPR011669">
    <property type="entry name" value="DgcN-like"/>
</dbReference>
<dbReference type="PANTHER" id="PTHR40690">
    <property type="entry name" value="GLL3100 PROTEIN"/>
    <property type="match status" value="1"/>
</dbReference>
<dbReference type="EMBL" id="CP036339">
    <property type="protein sequence ID" value="QDT75176.1"/>
    <property type="molecule type" value="Genomic_DNA"/>
</dbReference>
<evidence type="ECO:0000313" key="4">
    <source>
        <dbReference type="Proteomes" id="UP000317909"/>
    </source>
</evidence>
<dbReference type="Gene3D" id="3.40.50.720">
    <property type="entry name" value="NAD(P)-binding Rossmann-like Domain"/>
    <property type="match status" value="1"/>
</dbReference>
<organism evidence="3 4">
    <name type="scientific">Lacipirellula limnantheis</name>
    <dbReference type="NCBI Taxonomy" id="2528024"/>
    <lineage>
        <taxon>Bacteria</taxon>
        <taxon>Pseudomonadati</taxon>
        <taxon>Planctomycetota</taxon>
        <taxon>Planctomycetia</taxon>
        <taxon>Pirellulales</taxon>
        <taxon>Lacipirellulaceae</taxon>
        <taxon>Lacipirellula</taxon>
    </lineage>
</organism>
<dbReference type="Proteomes" id="UP000317909">
    <property type="component" value="Chromosome"/>
</dbReference>
<reference evidence="3 4" key="1">
    <citation type="submission" date="2019-02" db="EMBL/GenBank/DDBJ databases">
        <title>Deep-cultivation of Planctomycetes and their phenomic and genomic characterization uncovers novel biology.</title>
        <authorList>
            <person name="Wiegand S."/>
            <person name="Jogler M."/>
            <person name="Boedeker C."/>
            <person name="Pinto D."/>
            <person name="Vollmers J."/>
            <person name="Rivas-Marin E."/>
            <person name="Kohn T."/>
            <person name="Peeters S.H."/>
            <person name="Heuer A."/>
            <person name="Rast P."/>
            <person name="Oberbeckmann S."/>
            <person name="Bunk B."/>
            <person name="Jeske O."/>
            <person name="Meyerdierks A."/>
            <person name="Storesund J.E."/>
            <person name="Kallscheuer N."/>
            <person name="Luecker S."/>
            <person name="Lage O.M."/>
            <person name="Pohl T."/>
            <person name="Merkel B.J."/>
            <person name="Hornburger P."/>
            <person name="Mueller R.-W."/>
            <person name="Bruemmer F."/>
            <person name="Labrenz M."/>
            <person name="Spormann A.M."/>
            <person name="Op den Camp H."/>
            <person name="Overmann J."/>
            <person name="Amann R."/>
            <person name="Jetten M.S.M."/>
            <person name="Mascher T."/>
            <person name="Medema M.H."/>
            <person name="Devos D.P."/>
            <person name="Kaster A.-K."/>
            <person name="Ovreas L."/>
            <person name="Rohde M."/>
            <person name="Galperin M.Y."/>
            <person name="Jogler C."/>
        </authorList>
    </citation>
    <scope>NUCLEOTIDE SEQUENCE [LARGE SCALE GENOMIC DNA]</scope>
    <source>
        <strain evidence="3 4">I41</strain>
    </source>
</reference>
<name>A0A517U3H9_9BACT</name>
<dbReference type="Pfam" id="PF17396">
    <property type="entry name" value="DUF1611_N"/>
    <property type="match status" value="1"/>
</dbReference>
<evidence type="ECO:0000259" key="2">
    <source>
        <dbReference type="Pfam" id="PF17396"/>
    </source>
</evidence>
<dbReference type="InterPro" id="IPR035086">
    <property type="entry name" value="DgcN-like_C"/>
</dbReference>
<feature type="domain" description="D-glutamate N-acetyltransferase-like C-terminal" evidence="1">
    <location>
        <begin position="148"/>
        <end position="338"/>
    </location>
</feature>
<evidence type="ECO:0000313" key="3">
    <source>
        <dbReference type="EMBL" id="QDT75176.1"/>
    </source>
</evidence>
<evidence type="ECO:0008006" key="5">
    <source>
        <dbReference type="Google" id="ProtNLM"/>
    </source>
</evidence>
<dbReference type="InterPro" id="IPR027417">
    <property type="entry name" value="P-loop_NTPase"/>
</dbReference>
<protein>
    <recommendedName>
        <fullName evidence="5">DUF1611 domain-containing protein</fullName>
    </recommendedName>
</protein>
<evidence type="ECO:0000259" key="1">
    <source>
        <dbReference type="Pfam" id="PF07755"/>
    </source>
</evidence>
<dbReference type="Pfam" id="PF07755">
    <property type="entry name" value="DUF1611"/>
    <property type="match status" value="1"/>
</dbReference>
<dbReference type="PIRSF" id="PIRSF026760">
    <property type="entry name" value="UCP026760"/>
    <property type="match status" value="1"/>
</dbReference>
<dbReference type="PANTHER" id="PTHR40690:SF1">
    <property type="entry name" value="DUF1611 DOMAIN-CONTAINING PROTEIN"/>
    <property type="match status" value="1"/>
</dbReference>
<accession>A0A517U3H9</accession>
<dbReference type="InterPro" id="IPR035402">
    <property type="entry name" value="DgcN-like_N"/>
</dbReference>
<dbReference type="Gene3D" id="3.40.50.300">
    <property type="entry name" value="P-loop containing nucleotide triphosphate hydrolases"/>
    <property type="match status" value="1"/>
</dbReference>
<proteinExistence type="predicted"/>
<sequence length="351" mass="37422">MAVEQSGRRLAILTEGHTEPVTGKTASSVLRYRPEEVVALIDGTQAGRTAHELLGVGGETPIVATLAECKGANALMIGIAPSGGRIPPAWKAIILDALNQGMDVVSGLHEFISNDPAFVAAAAKSGATITDVRKNNENEVAHRLNIREECLRIHTVGQDCCVGKMLAAIELTNAMKARGHDAKFVASGQTGIMIEGDGVPIDCVVADFVNGAIEKQILAHQHHEMLFIEGQGSLAHPKYSAVTLGLLHGCAPHGMIMCYEAARPATHGMEYVPLTSLAKLVEVYEVMANLMGPSKVIGVAMNSRRLDDDQAEVEREKVRAELGLPVCDVIRHGSDELVEAVLAMRPQLVAR</sequence>